<dbReference type="PANTHER" id="PTHR36355:SF1">
    <property type="entry name" value="EXPRESSED PROTEIN"/>
    <property type="match status" value="1"/>
</dbReference>
<evidence type="ECO:0000313" key="3">
    <source>
        <dbReference type="Proteomes" id="UP000026915"/>
    </source>
</evidence>
<dbReference type="OMA" id="GAIEKTW"/>
<evidence type="ECO:0000256" key="1">
    <source>
        <dbReference type="SAM" id="MobiDB-lite"/>
    </source>
</evidence>
<dbReference type="KEGG" id="tcc:18599105"/>
<dbReference type="Gramene" id="Tc05v2_t014470.1">
    <property type="protein sequence ID" value="Tc05v2_p014470.1"/>
    <property type="gene ID" value="Tc05v2_g014470"/>
</dbReference>
<dbReference type="STRING" id="3641.A0A061EXT9"/>
<dbReference type="OrthoDB" id="1731546at2759"/>
<dbReference type="FunCoup" id="A0A061EXT9">
    <property type="interactions" value="256"/>
</dbReference>
<sequence length="154" mass="17611">MEAADANPSNVQVQHVTKKSSDELLRKFAELEGDDDDKGPARKELRVVVKRRKRSTGTALRRREGDYSQCESPSGNGSTSLAERKWLLPPAVTRRSALLRQLGIGRSQIRAREIRNRSLFGTIEKTWRKTIEGASKVFMEKHYNRHRRLVNDVV</sequence>
<reference evidence="2 3" key="1">
    <citation type="journal article" date="2013" name="Genome Biol.">
        <title>The genome sequence of the most widely cultivated cacao type and its use to identify candidate genes regulating pod color.</title>
        <authorList>
            <person name="Motamayor J.C."/>
            <person name="Mockaitis K."/>
            <person name="Schmutz J."/>
            <person name="Haiminen N."/>
            <person name="Iii D.L."/>
            <person name="Cornejo O."/>
            <person name="Findley S.D."/>
            <person name="Zheng P."/>
            <person name="Utro F."/>
            <person name="Royaert S."/>
            <person name="Saski C."/>
            <person name="Jenkins J."/>
            <person name="Podicheti R."/>
            <person name="Zhao M."/>
            <person name="Scheffler B.E."/>
            <person name="Stack J.C."/>
            <person name="Feltus F.A."/>
            <person name="Mustiga G.M."/>
            <person name="Amores F."/>
            <person name="Phillips W."/>
            <person name="Marelli J.P."/>
            <person name="May G.D."/>
            <person name="Shapiro H."/>
            <person name="Ma J."/>
            <person name="Bustamante C.D."/>
            <person name="Schnell R.J."/>
            <person name="Main D."/>
            <person name="Gilbert D."/>
            <person name="Parida L."/>
            <person name="Kuhn D.N."/>
        </authorList>
    </citation>
    <scope>NUCLEOTIDE SEQUENCE [LARGE SCALE GENOMIC DNA]</scope>
    <source>
        <strain evidence="3">cv. Matina 1-6</strain>
    </source>
</reference>
<dbReference type="Gramene" id="EOY09493">
    <property type="protein sequence ID" value="EOY09493"/>
    <property type="gene ID" value="TCM_024909"/>
</dbReference>
<name>A0A061EXT9_THECC</name>
<dbReference type="Proteomes" id="UP000026915">
    <property type="component" value="Chromosome 5"/>
</dbReference>
<feature type="compositionally biased region" description="Polar residues" evidence="1">
    <location>
        <begin position="69"/>
        <end position="81"/>
    </location>
</feature>
<dbReference type="AlphaFoldDB" id="A0A061EXT9"/>
<proteinExistence type="predicted"/>
<organism evidence="2 3">
    <name type="scientific">Theobroma cacao</name>
    <name type="common">Cacao</name>
    <name type="synonym">Cocoa</name>
    <dbReference type="NCBI Taxonomy" id="3641"/>
    <lineage>
        <taxon>Eukaryota</taxon>
        <taxon>Viridiplantae</taxon>
        <taxon>Streptophyta</taxon>
        <taxon>Embryophyta</taxon>
        <taxon>Tracheophyta</taxon>
        <taxon>Spermatophyta</taxon>
        <taxon>Magnoliopsida</taxon>
        <taxon>eudicotyledons</taxon>
        <taxon>Gunneridae</taxon>
        <taxon>Pentapetalae</taxon>
        <taxon>rosids</taxon>
        <taxon>malvids</taxon>
        <taxon>Malvales</taxon>
        <taxon>Malvaceae</taxon>
        <taxon>Byttnerioideae</taxon>
        <taxon>Theobroma</taxon>
    </lineage>
</organism>
<feature type="region of interest" description="Disordered" evidence="1">
    <location>
        <begin position="51"/>
        <end position="81"/>
    </location>
</feature>
<accession>A0A061EXT9</accession>
<dbReference type="EMBL" id="CM001883">
    <property type="protein sequence ID" value="EOY09493.1"/>
    <property type="molecule type" value="Genomic_DNA"/>
</dbReference>
<feature type="region of interest" description="Disordered" evidence="1">
    <location>
        <begin position="1"/>
        <end position="20"/>
    </location>
</feature>
<dbReference type="eggNOG" id="ENOG502S1HX">
    <property type="taxonomic scope" value="Eukaryota"/>
</dbReference>
<protein>
    <submittedName>
        <fullName evidence="2">Uncharacterized protein</fullName>
    </submittedName>
</protein>
<gene>
    <name evidence="2" type="ORF">TCM_024909</name>
</gene>
<dbReference type="InParanoid" id="A0A061EXT9"/>
<dbReference type="HOGENOM" id="CLU_114295_0_0_1"/>
<keyword evidence="3" id="KW-1185">Reference proteome</keyword>
<dbReference type="PANTHER" id="PTHR36355">
    <property type="entry name" value="EXPRESSED PROTEIN"/>
    <property type="match status" value="1"/>
</dbReference>
<evidence type="ECO:0000313" key="2">
    <source>
        <dbReference type="EMBL" id="EOY09493.1"/>
    </source>
</evidence>